<keyword evidence="2" id="KW-0548">Nucleotidyltransferase</keyword>
<feature type="domain" description="Reverse transcriptase RNase H-like" evidence="7">
    <location>
        <begin position="8"/>
        <end position="103"/>
    </location>
</feature>
<evidence type="ECO:0000256" key="2">
    <source>
        <dbReference type="ARBA" id="ARBA00022695"/>
    </source>
</evidence>
<dbReference type="Pfam" id="PF17917">
    <property type="entry name" value="RT_RNaseH"/>
    <property type="match status" value="1"/>
</dbReference>
<keyword evidence="4" id="KW-0255">Endonuclease</keyword>
<name>A0A9P6KXW7_9MICR</name>
<evidence type="ECO:0000256" key="1">
    <source>
        <dbReference type="ARBA" id="ARBA00022679"/>
    </source>
</evidence>
<dbReference type="InterPro" id="IPR041373">
    <property type="entry name" value="RT_RNaseH"/>
</dbReference>
<dbReference type="Proteomes" id="UP000740883">
    <property type="component" value="Unassembled WGS sequence"/>
</dbReference>
<dbReference type="InterPro" id="IPR050951">
    <property type="entry name" value="Retrovirus_Pol_polyprotein"/>
</dbReference>
<organism evidence="8 9">
    <name type="scientific">Nosema granulosis</name>
    <dbReference type="NCBI Taxonomy" id="83296"/>
    <lineage>
        <taxon>Eukaryota</taxon>
        <taxon>Fungi</taxon>
        <taxon>Fungi incertae sedis</taxon>
        <taxon>Microsporidia</taxon>
        <taxon>Nosematidae</taxon>
        <taxon>Nosema</taxon>
    </lineage>
</organism>
<keyword evidence="5" id="KW-0378">Hydrolase</keyword>
<dbReference type="Gene3D" id="3.10.20.370">
    <property type="match status" value="1"/>
</dbReference>
<accession>A0A9P6KXW7</accession>
<evidence type="ECO:0000313" key="8">
    <source>
        <dbReference type="EMBL" id="KAF9758243.1"/>
    </source>
</evidence>
<dbReference type="CDD" id="cd09274">
    <property type="entry name" value="RNase_HI_RT_Ty3"/>
    <property type="match status" value="1"/>
</dbReference>
<proteinExistence type="predicted"/>
<dbReference type="FunFam" id="3.10.20.370:FF:000001">
    <property type="entry name" value="Retrovirus-related Pol polyprotein from transposon 17.6-like protein"/>
    <property type="match status" value="1"/>
</dbReference>
<dbReference type="GO" id="GO:0004519">
    <property type="term" value="F:endonuclease activity"/>
    <property type="evidence" value="ECO:0007669"/>
    <property type="project" value="UniProtKB-KW"/>
</dbReference>
<evidence type="ECO:0000256" key="3">
    <source>
        <dbReference type="ARBA" id="ARBA00022722"/>
    </source>
</evidence>
<evidence type="ECO:0000256" key="6">
    <source>
        <dbReference type="ARBA" id="ARBA00022918"/>
    </source>
</evidence>
<gene>
    <name evidence="8" type="primary">POL_17</name>
    <name evidence="8" type="ORF">NGRA_3206</name>
</gene>
<dbReference type="PANTHER" id="PTHR37984">
    <property type="entry name" value="PROTEIN CBG26694"/>
    <property type="match status" value="1"/>
</dbReference>
<keyword evidence="1" id="KW-0808">Transferase</keyword>
<dbReference type="SUPFAM" id="SSF56672">
    <property type="entry name" value="DNA/RNA polymerases"/>
    <property type="match status" value="1"/>
</dbReference>
<dbReference type="InterPro" id="IPR043502">
    <property type="entry name" value="DNA/RNA_pol_sf"/>
</dbReference>
<keyword evidence="3" id="KW-0540">Nuclease</keyword>
<evidence type="ECO:0000256" key="5">
    <source>
        <dbReference type="ARBA" id="ARBA00022801"/>
    </source>
</evidence>
<evidence type="ECO:0000259" key="7">
    <source>
        <dbReference type="Pfam" id="PF17917"/>
    </source>
</evidence>
<dbReference type="OrthoDB" id="2194247at2759"/>
<protein>
    <submittedName>
        <fullName evidence="8">Retrovirus-related Pol polyprotein from transposon</fullName>
    </submittedName>
</protein>
<keyword evidence="9" id="KW-1185">Reference proteome</keyword>
<reference evidence="8 9" key="1">
    <citation type="journal article" date="2020" name="Genome Biol. Evol.">
        <title>Comparative genomics of strictly vertically transmitted, feminizing microsporidia endosymbionts of amphipod crustaceans.</title>
        <authorList>
            <person name="Cormier A."/>
            <person name="Chebbi M.A."/>
            <person name="Giraud I."/>
            <person name="Wattier R."/>
            <person name="Teixeira M."/>
            <person name="Gilbert C."/>
            <person name="Rigaud T."/>
            <person name="Cordaux R."/>
        </authorList>
    </citation>
    <scope>NUCLEOTIDE SEQUENCE [LARGE SCALE GENOMIC DNA]</scope>
    <source>
        <strain evidence="8 9">Ou3-Ou53</strain>
    </source>
</reference>
<keyword evidence="6" id="KW-0695">RNA-directed DNA polymerase</keyword>
<dbReference type="AlphaFoldDB" id="A0A9P6KXW7"/>
<evidence type="ECO:0000256" key="4">
    <source>
        <dbReference type="ARBA" id="ARBA00022759"/>
    </source>
</evidence>
<dbReference type="GO" id="GO:0003964">
    <property type="term" value="F:RNA-directed DNA polymerase activity"/>
    <property type="evidence" value="ECO:0007669"/>
    <property type="project" value="UniProtKB-KW"/>
</dbReference>
<evidence type="ECO:0000313" key="9">
    <source>
        <dbReference type="Proteomes" id="UP000740883"/>
    </source>
</evidence>
<feature type="non-terminal residue" evidence="8">
    <location>
        <position position="1"/>
    </location>
</feature>
<comment type="caution">
    <text evidence="8">The sequence shown here is derived from an EMBL/GenBank/DDBJ whole genome shotgun (WGS) entry which is preliminary data.</text>
</comment>
<dbReference type="EMBL" id="SBJO01000669">
    <property type="protein sequence ID" value="KAF9758243.1"/>
    <property type="molecule type" value="Genomic_DNA"/>
</dbReference>
<dbReference type="GO" id="GO:0016787">
    <property type="term" value="F:hydrolase activity"/>
    <property type="evidence" value="ECO:0007669"/>
    <property type="project" value="UniProtKB-KW"/>
</dbReference>
<sequence length="104" mass="12047">VKCLIQPDFKKRFILTTDASNKGLGVVLSKEENGVERPVAFASRGLRPAERNYSITEKEMLAALWGMEYFDMFLYGREFTVFTDHKALEAWNRKDIINSARIER</sequence>
<dbReference type="PANTHER" id="PTHR37984:SF5">
    <property type="entry name" value="PROTEIN NYNRIN-LIKE"/>
    <property type="match status" value="1"/>
</dbReference>